<dbReference type="GO" id="GO:0006352">
    <property type="term" value="P:DNA-templated transcription initiation"/>
    <property type="evidence" value="ECO:0007669"/>
    <property type="project" value="InterPro"/>
</dbReference>
<evidence type="ECO:0000256" key="4">
    <source>
        <dbReference type="ARBA" id="ARBA00023163"/>
    </source>
</evidence>
<dbReference type="Proteomes" id="UP000305675">
    <property type="component" value="Unassembled WGS sequence"/>
</dbReference>
<dbReference type="InterPro" id="IPR039425">
    <property type="entry name" value="RNA_pol_sigma-70-like"/>
</dbReference>
<dbReference type="InterPro" id="IPR013325">
    <property type="entry name" value="RNA_pol_sigma_r2"/>
</dbReference>
<dbReference type="Gene3D" id="1.10.10.10">
    <property type="entry name" value="Winged helix-like DNA-binding domain superfamily/Winged helix DNA-binding domain"/>
    <property type="match status" value="1"/>
</dbReference>
<evidence type="ECO:0000256" key="2">
    <source>
        <dbReference type="ARBA" id="ARBA00023015"/>
    </source>
</evidence>
<gene>
    <name evidence="7" type="ORF">FCL42_05325</name>
</gene>
<dbReference type="CDD" id="cd06171">
    <property type="entry name" value="Sigma70_r4"/>
    <property type="match status" value="1"/>
</dbReference>
<dbReference type="GO" id="GO:0016987">
    <property type="term" value="F:sigma factor activity"/>
    <property type="evidence" value="ECO:0007669"/>
    <property type="project" value="UniProtKB-KW"/>
</dbReference>
<keyword evidence="2" id="KW-0805">Transcription regulation</keyword>
<feature type="domain" description="RNA polymerase sigma-70 region 2" evidence="5">
    <location>
        <begin position="75"/>
        <end position="140"/>
    </location>
</feature>
<dbReference type="Gene3D" id="1.10.1740.10">
    <property type="match status" value="1"/>
</dbReference>
<feature type="domain" description="RNA polymerase sigma factor 70 region 4 type 2" evidence="6">
    <location>
        <begin position="176"/>
        <end position="227"/>
    </location>
</feature>
<dbReference type="OrthoDB" id="9784272at2"/>
<dbReference type="PANTHER" id="PTHR43133">
    <property type="entry name" value="RNA POLYMERASE ECF-TYPE SIGMA FACTO"/>
    <property type="match status" value="1"/>
</dbReference>
<dbReference type="InterPro" id="IPR036388">
    <property type="entry name" value="WH-like_DNA-bd_sf"/>
</dbReference>
<proteinExistence type="inferred from homology"/>
<dbReference type="InterPro" id="IPR013249">
    <property type="entry name" value="RNA_pol_sigma70_r4_t2"/>
</dbReference>
<dbReference type="GO" id="GO:0003677">
    <property type="term" value="F:DNA binding"/>
    <property type="evidence" value="ECO:0007669"/>
    <property type="project" value="InterPro"/>
</dbReference>
<comment type="similarity">
    <text evidence="1">Belongs to the sigma-70 factor family. ECF subfamily.</text>
</comment>
<organism evidence="7 8">
    <name type="scientific">Ferrimonas aestuarii</name>
    <dbReference type="NCBI Taxonomy" id="2569539"/>
    <lineage>
        <taxon>Bacteria</taxon>
        <taxon>Pseudomonadati</taxon>
        <taxon>Pseudomonadota</taxon>
        <taxon>Gammaproteobacteria</taxon>
        <taxon>Alteromonadales</taxon>
        <taxon>Ferrimonadaceae</taxon>
        <taxon>Ferrimonas</taxon>
    </lineage>
</organism>
<dbReference type="NCBIfam" id="TIGR02937">
    <property type="entry name" value="sigma70-ECF"/>
    <property type="match status" value="1"/>
</dbReference>
<evidence type="ECO:0000313" key="7">
    <source>
        <dbReference type="EMBL" id="TKB56554.1"/>
    </source>
</evidence>
<evidence type="ECO:0000313" key="8">
    <source>
        <dbReference type="Proteomes" id="UP000305675"/>
    </source>
</evidence>
<keyword evidence="8" id="KW-1185">Reference proteome</keyword>
<name>A0A4V5NYT7_9GAMM</name>
<keyword evidence="4" id="KW-0804">Transcription</keyword>
<evidence type="ECO:0000256" key="1">
    <source>
        <dbReference type="ARBA" id="ARBA00010641"/>
    </source>
</evidence>
<dbReference type="InterPro" id="IPR013324">
    <property type="entry name" value="RNA_pol_sigma_r3/r4-like"/>
</dbReference>
<dbReference type="Pfam" id="PF08281">
    <property type="entry name" value="Sigma70_r4_2"/>
    <property type="match status" value="1"/>
</dbReference>
<dbReference type="AlphaFoldDB" id="A0A4V5NYT7"/>
<sequence>MLTERITMNGEWSPSMAKLSASKEDTMQTVASKRATAYRESSMSQAAGTTLSAQTLREAMNRVANQRDKKAFALLFNHFADKLYGFCYSKVGEEQLAKEVAQDTLLAVWQKAHSFDADRGNVSTWVYTIARNRCFDLGRQKLSRPQLVSADTLYTETVDENQSASEALEQSCTRSQIETLLSLLPDAQKQVVTLVYLKEMSHQAAAEFLDLPVGTIKSRLRLAMEKMATKLSRQGERK</sequence>
<keyword evidence="3" id="KW-0731">Sigma factor</keyword>
<dbReference type="SUPFAM" id="SSF88946">
    <property type="entry name" value="Sigma2 domain of RNA polymerase sigma factors"/>
    <property type="match status" value="1"/>
</dbReference>
<accession>A0A4V5NYT7</accession>
<evidence type="ECO:0000259" key="5">
    <source>
        <dbReference type="Pfam" id="PF04542"/>
    </source>
</evidence>
<dbReference type="EMBL" id="SWCJ01000003">
    <property type="protein sequence ID" value="TKB56554.1"/>
    <property type="molecule type" value="Genomic_DNA"/>
</dbReference>
<dbReference type="Pfam" id="PF04542">
    <property type="entry name" value="Sigma70_r2"/>
    <property type="match status" value="1"/>
</dbReference>
<protein>
    <submittedName>
        <fullName evidence="7">Sigma-70 family RNA polymerase sigma factor</fullName>
    </submittedName>
</protein>
<evidence type="ECO:0000256" key="3">
    <source>
        <dbReference type="ARBA" id="ARBA00023082"/>
    </source>
</evidence>
<dbReference type="PANTHER" id="PTHR43133:SF62">
    <property type="entry name" value="RNA POLYMERASE SIGMA FACTOR SIGZ"/>
    <property type="match status" value="1"/>
</dbReference>
<dbReference type="InterPro" id="IPR014284">
    <property type="entry name" value="RNA_pol_sigma-70_dom"/>
</dbReference>
<reference evidence="7 8" key="1">
    <citation type="submission" date="2019-04" db="EMBL/GenBank/DDBJ databases">
        <authorList>
            <person name="Hwang J.C."/>
        </authorList>
    </citation>
    <scope>NUCLEOTIDE SEQUENCE [LARGE SCALE GENOMIC DNA]</scope>
    <source>
        <strain evidence="7 8">IMCC35002</strain>
    </source>
</reference>
<dbReference type="SUPFAM" id="SSF88659">
    <property type="entry name" value="Sigma3 and sigma4 domains of RNA polymerase sigma factors"/>
    <property type="match status" value="1"/>
</dbReference>
<comment type="caution">
    <text evidence="7">The sequence shown here is derived from an EMBL/GenBank/DDBJ whole genome shotgun (WGS) entry which is preliminary data.</text>
</comment>
<dbReference type="InterPro" id="IPR007627">
    <property type="entry name" value="RNA_pol_sigma70_r2"/>
</dbReference>
<evidence type="ECO:0000259" key="6">
    <source>
        <dbReference type="Pfam" id="PF08281"/>
    </source>
</evidence>